<dbReference type="RefSeq" id="WP_146438066.1">
    <property type="nucleotide sequence ID" value="NZ_SJPL01000001.1"/>
</dbReference>
<protein>
    <recommendedName>
        <fullName evidence="1">BioF2-like acetyltransferase domain-containing protein</fullName>
    </recommendedName>
</protein>
<feature type="domain" description="BioF2-like acetyltransferase" evidence="1">
    <location>
        <begin position="206"/>
        <end position="354"/>
    </location>
</feature>
<accession>A0A5C5XYD2</accession>
<organism evidence="2 3">
    <name type="scientific">Crateriforma conspicua</name>
    <dbReference type="NCBI Taxonomy" id="2527996"/>
    <lineage>
        <taxon>Bacteria</taxon>
        <taxon>Pseudomonadati</taxon>
        <taxon>Planctomycetota</taxon>
        <taxon>Planctomycetia</taxon>
        <taxon>Planctomycetales</taxon>
        <taxon>Planctomycetaceae</taxon>
        <taxon>Crateriforma</taxon>
    </lineage>
</organism>
<reference evidence="2 3" key="1">
    <citation type="submission" date="2019-02" db="EMBL/GenBank/DDBJ databases">
        <title>Deep-cultivation of Planctomycetes and their phenomic and genomic characterization uncovers novel biology.</title>
        <authorList>
            <person name="Wiegand S."/>
            <person name="Jogler M."/>
            <person name="Boedeker C."/>
            <person name="Pinto D."/>
            <person name="Vollmers J."/>
            <person name="Rivas-Marin E."/>
            <person name="Kohn T."/>
            <person name="Peeters S.H."/>
            <person name="Heuer A."/>
            <person name="Rast P."/>
            <person name="Oberbeckmann S."/>
            <person name="Bunk B."/>
            <person name="Jeske O."/>
            <person name="Meyerdierks A."/>
            <person name="Storesund J.E."/>
            <person name="Kallscheuer N."/>
            <person name="Luecker S."/>
            <person name="Lage O.M."/>
            <person name="Pohl T."/>
            <person name="Merkel B.J."/>
            <person name="Hornburger P."/>
            <person name="Mueller R.-W."/>
            <person name="Bruemmer F."/>
            <person name="Labrenz M."/>
            <person name="Spormann A.M."/>
            <person name="Op Den Camp H."/>
            <person name="Overmann J."/>
            <person name="Amann R."/>
            <person name="Jetten M.S.M."/>
            <person name="Mascher T."/>
            <person name="Medema M.H."/>
            <person name="Devos D.P."/>
            <person name="Kaster A.-K."/>
            <person name="Ovreas L."/>
            <person name="Rohde M."/>
            <person name="Galperin M.Y."/>
            <person name="Jogler C."/>
        </authorList>
    </citation>
    <scope>NUCLEOTIDE SEQUENCE [LARGE SCALE GENOMIC DNA]</scope>
    <source>
        <strain evidence="2 3">Pan14r</strain>
    </source>
</reference>
<comment type="caution">
    <text evidence="2">The sequence shown here is derived from an EMBL/GenBank/DDBJ whole genome shotgun (WGS) entry which is preliminary data.</text>
</comment>
<gene>
    <name evidence="2" type="ORF">Pan14r_02180</name>
</gene>
<dbReference type="InterPro" id="IPR016181">
    <property type="entry name" value="Acyl_CoA_acyltransferase"/>
</dbReference>
<name>A0A5C5XYD2_9PLAN</name>
<evidence type="ECO:0000313" key="2">
    <source>
        <dbReference type="EMBL" id="TWT67980.1"/>
    </source>
</evidence>
<dbReference type="OrthoDB" id="9808976at2"/>
<dbReference type="Gene3D" id="3.40.630.30">
    <property type="match status" value="1"/>
</dbReference>
<proteinExistence type="predicted"/>
<dbReference type="InterPro" id="IPR038740">
    <property type="entry name" value="BioF2-like_GNAT_dom"/>
</dbReference>
<dbReference type="Pfam" id="PF13480">
    <property type="entry name" value="Acetyltransf_6"/>
    <property type="match status" value="1"/>
</dbReference>
<sequence>MPASSTTPTFSTPANFILPFPSGPDADAIEGKLSACWCDHFDGLMHDRDAWDRMTNGTPFGQTLWLAPWWDHLAGNRHCRTLVVRDEAGKLFGALPLYHHDTSPHSLHNMADGNTCTDHVSVLAAPDHTDDVIDAMAGFMAGTAMEPSSRWNSIQIDGVVEGDLRMESLLRALARRGVSVHRESRMSTWFVECAESFDEYLKKFSRKHRHHHRKLLRDFDQSETLHARFAQNIDDVRSILDDLIRLHQNRWVAAGFPGSFADATSRRFIHRVAELALHQDRLSLLALCQDDQTIAASLSLIGDDERAYCYCTGADLKLSKVQPGKTLNMFMLRHAHQQGYRGVDFMRGDEQYKSRLHGQPRRVMDVRLEAPGMAGRWRHVSRLAQTSVKQTIRKTLKRPTVDVIPLAD</sequence>
<dbReference type="SUPFAM" id="SSF55729">
    <property type="entry name" value="Acyl-CoA N-acyltransferases (Nat)"/>
    <property type="match status" value="1"/>
</dbReference>
<keyword evidence="3" id="KW-1185">Reference proteome</keyword>
<evidence type="ECO:0000259" key="1">
    <source>
        <dbReference type="Pfam" id="PF13480"/>
    </source>
</evidence>
<dbReference type="EMBL" id="SJPL01000001">
    <property type="protein sequence ID" value="TWT67980.1"/>
    <property type="molecule type" value="Genomic_DNA"/>
</dbReference>
<dbReference type="Proteomes" id="UP000317238">
    <property type="component" value="Unassembled WGS sequence"/>
</dbReference>
<dbReference type="AlphaFoldDB" id="A0A5C5XYD2"/>
<evidence type="ECO:0000313" key="3">
    <source>
        <dbReference type="Proteomes" id="UP000317238"/>
    </source>
</evidence>